<dbReference type="RefSeq" id="WP_117853181.1">
    <property type="nucleotide sequence ID" value="NZ_JACOOT010000040.1"/>
</dbReference>
<comment type="similarity">
    <text evidence="2 8">Belongs to the bacterial ribosomal protein bS20 family.</text>
</comment>
<organism evidence="9 10">
    <name type="scientific">Blautia segnis</name>
    <dbReference type="NCBI Taxonomy" id="2763030"/>
    <lineage>
        <taxon>Bacteria</taxon>
        <taxon>Bacillati</taxon>
        <taxon>Bacillota</taxon>
        <taxon>Clostridia</taxon>
        <taxon>Lachnospirales</taxon>
        <taxon>Lachnospiraceae</taxon>
        <taxon>Blautia</taxon>
    </lineage>
</organism>
<keyword evidence="5 8" id="KW-0689">Ribosomal protein</keyword>
<sequence>MEVYELANIKSAKKRILVNRTKAARNKSIRSAVKTSMRKVDEAVANNDKAAAEVALKEAISTISKATSKGVYHKNNCARKVSRLSKAVNSIG</sequence>
<dbReference type="GO" id="GO:0015935">
    <property type="term" value="C:small ribosomal subunit"/>
    <property type="evidence" value="ECO:0007669"/>
    <property type="project" value="TreeGrafter"/>
</dbReference>
<name>A0A8I0DST7_9FIRM</name>
<evidence type="ECO:0000256" key="1">
    <source>
        <dbReference type="ARBA" id="ARBA00003134"/>
    </source>
</evidence>
<evidence type="ECO:0000256" key="7">
    <source>
        <dbReference type="ARBA" id="ARBA00035136"/>
    </source>
</evidence>
<gene>
    <name evidence="8 9" type="primary">rpsT</name>
    <name evidence="9" type="ORF">H8S54_17735</name>
</gene>
<reference evidence="9 10" key="1">
    <citation type="submission" date="2020-08" db="EMBL/GenBank/DDBJ databases">
        <title>Genome public.</title>
        <authorList>
            <person name="Liu C."/>
            <person name="Sun Q."/>
        </authorList>
    </citation>
    <scope>NUCLEOTIDE SEQUENCE [LARGE SCALE GENOMIC DNA]</scope>
    <source>
        <strain evidence="9 10">BX17</strain>
    </source>
</reference>
<comment type="function">
    <text evidence="1 8">Binds directly to 16S ribosomal RNA.</text>
</comment>
<dbReference type="GO" id="GO:0003735">
    <property type="term" value="F:structural constituent of ribosome"/>
    <property type="evidence" value="ECO:0007669"/>
    <property type="project" value="InterPro"/>
</dbReference>
<evidence type="ECO:0000313" key="10">
    <source>
        <dbReference type="Proteomes" id="UP000652847"/>
    </source>
</evidence>
<evidence type="ECO:0000313" key="9">
    <source>
        <dbReference type="EMBL" id="MBC5652881.1"/>
    </source>
</evidence>
<keyword evidence="6 8" id="KW-0687">Ribonucleoprotein</keyword>
<dbReference type="HAMAP" id="MF_00500">
    <property type="entry name" value="Ribosomal_bS20"/>
    <property type="match status" value="1"/>
</dbReference>
<dbReference type="GO" id="GO:0070181">
    <property type="term" value="F:small ribosomal subunit rRNA binding"/>
    <property type="evidence" value="ECO:0007669"/>
    <property type="project" value="TreeGrafter"/>
</dbReference>
<dbReference type="SUPFAM" id="SSF46992">
    <property type="entry name" value="Ribosomal protein S20"/>
    <property type="match status" value="1"/>
</dbReference>
<dbReference type="GO" id="GO:0005829">
    <property type="term" value="C:cytosol"/>
    <property type="evidence" value="ECO:0007669"/>
    <property type="project" value="TreeGrafter"/>
</dbReference>
<evidence type="ECO:0000256" key="8">
    <source>
        <dbReference type="HAMAP-Rule" id="MF_00500"/>
    </source>
</evidence>
<dbReference type="EMBL" id="JACOOT010000040">
    <property type="protein sequence ID" value="MBC5652881.1"/>
    <property type="molecule type" value="Genomic_DNA"/>
</dbReference>
<dbReference type="Gene3D" id="1.20.58.110">
    <property type="entry name" value="Ribosomal protein S20"/>
    <property type="match status" value="1"/>
</dbReference>
<protein>
    <recommendedName>
        <fullName evidence="7 8">Small ribosomal subunit protein bS20</fullName>
    </recommendedName>
</protein>
<dbReference type="Proteomes" id="UP000652847">
    <property type="component" value="Unassembled WGS sequence"/>
</dbReference>
<evidence type="ECO:0000256" key="6">
    <source>
        <dbReference type="ARBA" id="ARBA00023274"/>
    </source>
</evidence>
<evidence type="ECO:0000256" key="5">
    <source>
        <dbReference type="ARBA" id="ARBA00022980"/>
    </source>
</evidence>
<keyword evidence="10" id="KW-1185">Reference proteome</keyword>
<dbReference type="NCBIfam" id="TIGR00029">
    <property type="entry name" value="S20"/>
    <property type="match status" value="1"/>
</dbReference>
<comment type="caution">
    <text evidence="9">The sequence shown here is derived from an EMBL/GenBank/DDBJ whole genome shotgun (WGS) entry which is preliminary data.</text>
</comment>
<dbReference type="AlphaFoldDB" id="A0A8I0DST7"/>
<keyword evidence="4 8" id="KW-0694">RNA-binding</keyword>
<keyword evidence="3 8" id="KW-0699">rRNA-binding</keyword>
<proteinExistence type="inferred from homology"/>
<evidence type="ECO:0000256" key="4">
    <source>
        <dbReference type="ARBA" id="ARBA00022884"/>
    </source>
</evidence>
<dbReference type="Pfam" id="PF01649">
    <property type="entry name" value="Ribosomal_S20p"/>
    <property type="match status" value="1"/>
</dbReference>
<dbReference type="FunFam" id="1.20.58.110:FF:000001">
    <property type="entry name" value="30S ribosomal protein S20"/>
    <property type="match status" value="1"/>
</dbReference>
<evidence type="ECO:0000256" key="3">
    <source>
        <dbReference type="ARBA" id="ARBA00022730"/>
    </source>
</evidence>
<evidence type="ECO:0000256" key="2">
    <source>
        <dbReference type="ARBA" id="ARBA00007634"/>
    </source>
</evidence>
<accession>A0A8I0DST7</accession>
<dbReference type="PANTHER" id="PTHR33398:SF1">
    <property type="entry name" value="SMALL RIBOSOMAL SUBUNIT PROTEIN BS20C"/>
    <property type="match status" value="1"/>
</dbReference>
<dbReference type="InterPro" id="IPR036510">
    <property type="entry name" value="Ribosomal_bS20_sf"/>
</dbReference>
<dbReference type="InterPro" id="IPR002583">
    <property type="entry name" value="Ribosomal_bS20"/>
</dbReference>
<dbReference type="GO" id="GO:0006412">
    <property type="term" value="P:translation"/>
    <property type="evidence" value="ECO:0007669"/>
    <property type="project" value="UniProtKB-UniRule"/>
</dbReference>
<dbReference type="PANTHER" id="PTHR33398">
    <property type="entry name" value="30S RIBOSOMAL PROTEIN S20"/>
    <property type="match status" value="1"/>
</dbReference>